<keyword evidence="1" id="KW-0521">NADP</keyword>
<gene>
    <name evidence="3" type="ORF">ACFYXQ_22350</name>
</gene>
<dbReference type="Gene3D" id="3.40.50.720">
    <property type="entry name" value="NAD(P)-binding Rossmann-like Domain"/>
    <property type="match status" value="1"/>
</dbReference>
<dbReference type="Proteomes" id="UP001601992">
    <property type="component" value="Unassembled WGS sequence"/>
</dbReference>
<dbReference type="SUPFAM" id="SSF50129">
    <property type="entry name" value="GroES-like"/>
    <property type="match status" value="1"/>
</dbReference>
<evidence type="ECO:0000259" key="2">
    <source>
        <dbReference type="SMART" id="SM00829"/>
    </source>
</evidence>
<dbReference type="SUPFAM" id="SSF51735">
    <property type="entry name" value="NAD(P)-binding Rossmann-fold domains"/>
    <property type="match status" value="1"/>
</dbReference>
<dbReference type="PANTHER" id="PTHR44154">
    <property type="entry name" value="QUINONE OXIDOREDUCTASE"/>
    <property type="match status" value="1"/>
</dbReference>
<dbReference type="InterPro" id="IPR036291">
    <property type="entry name" value="NAD(P)-bd_dom_sf"/>
</dbReference>
<evidence type="ECO:0000313" key="3">
    <source>
        <dbReference type="EMBL" id="MFF3570526.1"/>
    </source>
</evidence>
<evidence type="ECO:0000313" key="4">
    <source>
        <dbReference type="Proteomes" id="UP001601992"/>
    </source>
</evidence>
<comment type="caution">
    <text evidence="3">The sequence shown here is derived from an EMBL/GenBank/DDBJ whole genome shotgun (WGS) entry which is preliminary data.</text>
</comment>
<dbReference type="CDD" id="cd08268">
    <property type="entry name" value="MDR2"/>
    <property type="match status" value="1"/>
</dbReference>
<dbReference type="InterPro" id="IPR020843">
    <property type="entry name" value="ER"/>
</dbReference>
<dbReference type="InterPro" id="IPR011032">
    <property type="entry name" value="GroES-like_sf"/>
</dbReference>
<sequence>MPRVVIFDEPGDPEVLRIVEEPIADPGPNEVRIRIEAFAVNRLDQMARSGASPRPIRLPHARLGIEGTGMIDAIGPQVEGIAVRDAVMIAALPDADVRGSYAEYTVVPATAVVPRPAGSSVIDAAALWVSYSTAYGALVEKAGMRPGDSVLITAASSSVGLAAIQIANQIGAVPIAVTSHSAKRDALLAAGAVAVIAAEEENVVTAARRHTGGTGVDIILDSVMGPGLAELATAAKFGGTLITVGWLDPRPASFPSNALTIHRYMSFEHTLDPVVVRRIAAFLGAGLRFGALKPTVDTVFTFEDVVEAHRHLEKGQQVGKIVVTV</sequence>
<dbReference type="EMBL" id="JBIAQY010000007">
    <property type="protein sequence ID" value="MFF3570526.1"/>
    <property type="molecule type" value="Genomic_DNA"/>
</dbReference>
<proteinExistence type="predicted"/>
<organism evidence="3 4">
    <name type="scientific">Nocardia jiangxiensis</name>
    <dbReference type="NCBI Taxonomy" id="282685"/>
    <lineage>
        <taxon>Bacteria</taxon>
        <taxon>Bacillati</taxon>
        <taxon>Actinomycetota</taxon>
        <taxon>Actinomycetes</taxon>
        <taxon>Mycobacteriales</taxon>
        <taxon>Nocardiaceae</taxon>
        <taxon>Nocardia</taxon>
    </lineage>
</organism>
<dbReference type="Pfam" id="PF13602">
    <property type="entry name" value="ADH_zinc_N_2"/>
    <property type="match status" value="1"/>
</dbReference>
<feature type="domain" description="Enoyl reductase (ER)" evidence="2">
    <location>
        <begin position="11"/>
        <end position="323"/>
    </location>
</feature>
<dbReference type="InterPro" id="IPR013154">
    <property type="entry name" value="ADH-like_N"/>
</dbReference>
<name>A0ABW6S2J6_9NOCA</name>
<dbReference type="RefSeq" id="WP_040828048.1">
    <property type="nucleotide sequence ID" value="NZ_JBIAQY010000007.1"/>
</dbReference>
<protein>
    <submittedName>
        <fullName evidence="3">Zinc-dependent alcohol dehydrogenase family protein</fullName>
    </submittedName>
</protein>
<dbReference type="PANTHER" id="PTHR44154:SF1">
    <property type="entry name" value="QUINONE OXIDOREDUCTASE"/>
    <property type="match status" value="1"/>
</dbReference>
<reference evidence="3 4" key="1">
    <citation type="submission" date="2024-10" db="EMBL/GenBank/DDBJ databases">
        <title>The Natural Products Discovery Center: Release of the First 8490 Sequenced Strains for Exploring Actinobacteria Biosynthetic Diversity.</title>
        <authorList>
            <person name="Kalkreuter E."/>
            <person name="Kautsar S.A."/>
            <person name="Yang D."/>
            <person name="Bader C.D."/>
            <person name="Teijaro C.N."/>
            <person name="Fluegel L."/>
            <person name="Davis C.M."/>
            <person name="Simpson J.R."/>
            <person name="Lauterbach L."/>
            <person name="Steele A.D."/>
            <person name="Gui C."/>
            <person name="Meng S."/>
            <person name="Li G."/>
            <person name="Viehrig K."/>
            <person name="Ye F."/>
            <person name="Su P."/>
            <person name="Kiefer A.F."/>
            <person name="Nichols A."/>
            <person name="Cepeda A.J."/>
            <person name="Yan W."/>
            <person name="Fan B."/>
            <person name="Jiang Y."/>
            <person name="Adhikari A."/>
            <person name="Zheng C.-J."/>
            <person name="Schuster L."/>
            <person name="Cowan T.M."/>
            <person name="Smanski M.J."/>
            <person name="Chevrette M.G."/>
            <person name="De Carvalho L.P.S."/>
            <person name="Shen B."/>
        </authorList>
    </citation>
    <scope>NUCLEOTIDE SEQUENCE [LARGE SCALE GENOMIC DNA]</scope>
    <source>
        <strain evidence="3 4">NPDC002593</strain>
    </source>
</reference>
<dbReference type="Pfam" id="PF08240">
    <property type="entry name" value="ADH_N"/>
    <property type="match status" value="1"/>
</dbReference>
<dbReference type="Gene3D" id="3.90.180.10">
    <property type="entry name" value="Medium-chain alcohol dehydrogenases, catalytic domain"/>
    <property type="match status" value="1"/>
</dbReference>
<accession>A0ABW6S2J6</accession>
<dbReference type="InterPro" id="IPR051603">
    <property type="entry name" value="Zinc-ADH_QOR/CCCR"/>
</dbReference>
<keyword evidence="4" id="KW-1185">Reference proteome</keyword>
<dbReference type="SMART" id="SM00829">
    <property type="entry name" value="PKS_ER"/>
    <property type="match status" value="1"/>
</dbReference>
<evidence type="ECO:0000256" key="1">
    <source>
        <dbReference type="ARBA" id="ARBA00022857"/>
    </source>
</evidence>